<name>A0A974HBY8_XENLA</name>
<gene>
    <name evidence="2" type="ORF">XELAEV_18035339mg</name>
</gene>
<proteinExistence type="predicted"/>
<accession>A0A974HBY8</accession>
<dbReference type="EMBL" id="CM004478">
    <property type="protein sequence ID" value="OCT72362.1"/>
    <property type="molecule type" value="Genomic_DNA"/>
</dbReference>
<evidence type="ECO:0000313" key="3">
    <source>
        <dbReference type="Proteomes" id="UP000694892"/>
    </source>
</evidence>
<protein>
    <submittedName>
        <fullName evidence="2">Uncharacterized protein</fullName>
    </submittedName>
</protein>
<organism evidence="2 3">
    <name type="scientific">Xenopus laevis</name>
    <name type="common">African clawed frog</name>
    <dbReference type="NCBI Taxonomy" id="8355"/>
    <lineage>
        <taxon>Eukaryota</taxon>
        <taxon>Metazoa</taxon>
        <taxon>Chordata</taxon>
        <taxon>Craniata</taxon>
        <taxon>Vertebrata</taxon>
        <taxon>Euteleostomi</taxon>
        <taxon>Amphibia</taxon>
        <taxon>Batrachia</taxon>
        <taxon>Anura</taxon>
        <taxon>Pipoidea</taxon>
        <taxon>Pipidae</taxon>
        <taxon>Xenopodinae</taxon>
        <taxon>Xenopus</taxon>
        <taxon>Xenopus</taxon>
    </lineage>
</organism>
<feature type="coiled-coil region" evidence="1">
    <location>
        <begin position="17"/>
        <end position="58"/>
    </location>
</feature>
<dbReference type="Proteomes" id="UP000694892">
    <property type="component" value="Chromosome 7L"/>
</dbReference>
<keyword evidence="1" id="KW-0175">Coiled coil</keyword>
<evidence type="ECO:0000313" key="2">
    <source>
        <dbReference type="EMBL" id="OCT72362.1"/>
    </source>
</evidence>
<evidence type="ECO:0000256" key="1">
    <source>
        <dbReference type="SAM" id="Coils"/>
    </source>
</evidence>
<reference evidence="3" key="1">
    <citation type="journal article" date="2016" name="Nature">
        <title>Genome evolution in the allotetraploid frog Xenopus laevis.</title>
        <authorList>
            <person name="Session A.M."/>
            <person name="Uno Y."/>
            <person name="Kwon T."/>
            <person name="Chapman J.A."/>
            <person name="Toyoda A."/>
            <person name="Takahashi S."/>
            <person name="Fukui A."/>
            <person name="Hikosaka A."/>
            <person name="Suzuki A."/>
            <person name="Kondo M."/>
            <person name="van Heeringen S.J."/>
            <person name="Quigley I."/>
            <person name="Heinz S."/>
            <person name="Ogino H."/>
            <person name="Ochi H."/>
            <person name="Hellsten U."/>
            <person name="Lyons J.B."/>
            <person name="Simakov O."/>
            <person name="Putnam N."/>
            <person name="Stites J."/>
            <person name="Kuroki Y."/>
            <person name="Tanaka T."/>
            <person name="Michiue T."/>
            <person name="Watanabe M."/>
            <person name="Bogdanovic O."/>
            <person name="Lister R."/>
            <person name="Georgiou G."/>
            <person name="Paranjpe S.S."/>
            <person name="van Kruijsbergen I."/>
            <person name="Shu S."/>
            <person name="Carlson J."/>
            <person name="Kinoshita T."/>
            <person name="Ohta Y."/>
            <person name="Mawaribuchi S."/>
            <person name="Jenkins J."/>
            <person name="Grimwood J."/>
            <person name="Schmutz J."/>
            <person name="Mitros T."/>
            <person name="Mozaffari S.V."/>
            <person name="Suzuki Y."/>
            <person name="Haramoto Y."/>
            <person name="Yamamoto T.S."/>
            <person name="Takagi C."/>
            <person name="Heald R."/>
            <person name="Miller K."/>
            <person name="Haudenschild C."/>
            <person name="Kitzman J."/>
            <person name="Nakayama T."/>
            <person name="Izutsu Y."/>
            <person name="Robert J."/>
            <person name="Fortriede J."/>
            <person name="Burns K."/>
            <person name="Lotay V."/>
            <person name="Karimi K."/>
            <person name="Yasuoka Y."/>
            <person name="Dichmann D.S."/>
            <person name="Flajnik M.F."/>
            <person name="Houston D.W."/>
            <person name="Shendure J."/>
            <person name="DuPasquier L."/>
            <person name="Vize P.D."/>
            <person name="Zorn A.M."/>
            <person name="Ito M."/>
            <person name="Marcotte E.M."/>
            <person name="Wallingford J.B."/>
            <person name="Ito Y."/>
            <person name="Asashima M."/>
            <person name="Ueno N."/>
            <person name="Matsuda Y."/>
            <person name="Veenstra G.J."/>
            <person name="Fujiyama A."/>
            <person name="Harland R.M."/>
            <person name="Taira M."/>
            <person name="Rokhsar D.S."/>
        </authorList>
    </citation>
    <scope>NUCLEOTIDE SEQUENCE [LARGE SCALE GENOMIC DNA]</scope>
    <source>
        <strain evidence="3">J</strain>
    </source>
</reference>
<sequence length="147" mass="16738">MVKKIKMANEIALLKMKDIAENKAKQWKNEKAQFREDLEKFEEKLKDCEERCRLREQQVIALESKAGYEENVPVSVCPVTEQEIKYGEQTLSSPSLFSPQSECARQQVNNTPALTDNHIHSNSAALKIQDVISLTQILGKFDTNVSL</sequence>
<dbReference type="AlphaFoldDB" id="A0A974HBY8"/>